<dbReference type="AlphaFoldDB" id="A0A6B0Y227"/>
<proteinExistence type="predicted"/>
<protein>
    <submittedName>
        <fullName evidence="2">DUF3991 domain-containing protein</fullName>
    </submittedName>
</protein>
<accession>A0A6B0Y227</accession>
<comment type="caution">
    <text evidence="2">The sequence shown here is derived from an EMBL/GenBank/DDBJ whole genome shotgun (WGS) entry which is preliminary data.</text>
</comment>
<sequence>MSTRQDDWSRLRQLPLREIALRLGYRRDPRDRNRFRRDGSVINITGIRFYDHRKNRGGGGAIDLLIHAEGGSFTRAVERLRQLAGDLAPEPEPKTEPRRELALPPPAASAWPAIHQWLTRDRALPDNLVAALNRRGLLHADARRNAVFIATDRKRKPTGAECFGTVMPPGGKPFRGMAPGSRKDSGSFWIPADRSTVHTLFITESAIDALSAFSMPELRNPGTVFLSTTGAGRKLPAWAEAWKPQRILCAFDADDAGDEAAEALAARDPRTQRLRPKGGKDWNAVLVARHPR</sequence>
<gene>
    <name evidence="2" type="ORF">F4Y60_06975</name>
</gene>
<dbReference type="EMBL" id="VXRY01000279">
    <property type="protein sequence ID" value="MXY33820.1"/>
    <property type="molecule type" value="Genomic_DNA"/>
</dbReference>
<name>A0A6B0Y227_9RHOB</name>
<evidence type="ECO:0000313" key="2">
    <source>
        <dbReference type="EMBL" id="MXY33820.1"/>
    </source>
</evidence>
<dbReference type="SUPFAM" id="SSF57783">
    <property type="entry name" value="Zinc beta-ribbon"/>
    <property type="match status" value="1"/>
</dbReference>
<dbReference type="Pfam" id="PF13154">
    <property type="entry name" value="DUF3991"/>
    <property type="match status" value="1"/>
</dbReference>
<feature type="domain" description="DUF3991" evidence="1">
    <location>
        <begin position="117"/>
        <end position="183"/>
    </location>
</feature>
<dbReference type="SUPFAM" id="SSF56731">
    <property type="entry name" value="DNA primase core"/>
    <property type="match status" value="1"/>
</dbReference>
<reference evidence="2" key="1">
    <citation type="submission" date="2019-09" db="EMBL/GenBank/DDBJ databases">
        <title>Characterisation of the sponge microbiome using genome-centric metagenomics.</title>
        <authorList>
            <person name="Engelberts J.P."/>
            <person name="Robbins S.J."/>
            <person name="De Goeij J.M."/>
            <person name="Aranda M."/>
            <person name="Bell S.C."/>
            <person name="Webster N.S."/>
        </authorList>
    </citation>
    <scope>NUCLEOTIDE SEQUENCE</scope>
    <source>
        <strain evidence="2">SB0664_bin_43</strain>
    </source>
</reference>
<organism evidence="2">
    <name type="scientific">Boseongicola sp. SB0664_bin_43</name>
    <dbReference type="NCBI Taxonomy" id="2604844"/>
    <lineage>
        <taxon>Bacteria</taxon>
        <taxon>Pseudomonadati</taxon>
        <taxon>Pseudomonadota</taxon>
        <taxon>Alphaproteobacteria</taxon>
        <taxon>Rhodobacterales</taxon>
        <taxon>Paracoccaceae</taxon>
        <taxon>Boseongicola</taxon>
    </lineage>
</organism>
<dbReference type="Pfam" id="PF13155">
    <property type="entry name" value="Toprim_2"/>
    <property type="match status" value="1"/>
</dbReference>
<evidence type="ECO:0000259" key="1">
    <source>
        <dbReference type="Pfam" id="PF13154"/>
    </source>
</evidence>
<dbReference type="Gene3D" id="3.40.1360.10">
    <property type="match status" value="1"/>
</dbReference>
<dbReference type="InterPro" id="IPR025054">
    <property type="entry name" value="DUF3991"/>
</dbReference>